<name>A0ABR5CZ65_9HYPH</name>
<dbReference type="RefSeq" id="WP_045024936.1">
    <property type="nucleotide sequence ID" value="NZ_CP166108.1"/>
</dbReference>
<evidence type="ECO:0000313" key="3">
    <source>
        <dbReference type="Proteomes" id="UP000032564"/>
    </source>
</evidence>
<sequence length="151" mass="17153">MPYLVWDLIWQSWESNELSDRIRDPASRLSRRQLIAGRPLDRDLTLEPFQHGLELSVLQPKFVNKLAAQELYLVIEADGLSGTGGSVRKLASGDCFPSNVPRSPRRKEPRGWQGRRDFKLCRDIAAVIGHGMGKSIHRSCRRRSSRNVDSS</sequence>
<gene>
    <name evidence="2" type="ORF">RP75_28745</name>
</gene>
<keyword evidence="3" id="KW-1185">Reference proteome</keyword>
<reference evidence="2 3" key="1">
    <citation type="submission" date="2014-12" db="EMBL/GenBank/DDBJ databases">
        <authorList>
            <person name="Kuzmanovic N."/>
            <person name="Pulawska J."/>
            <person name="Obradovic A."/>
        </authorList>
    </citation>
    <scope>NUCLEOTIDE SEQUENCE [LARGE SCALE GENOMIC DNA]</scope>
    <source>
        <strain evidence="2 3">KFB 330</strain>
    </source>
</reference>
<proteinExistence type="predicted"/>
<dbReference type="Proteomes" id="UP000032564">
    <property type="component" value="Unassembled WGS sequence"/>
</dbReference>
<dbReference type="EMBL" id="JWIT01000053">
    <property type="protein sequence ID" value="KJF70026.1"/>
    <property type="molecule type" value="Genomic_DNA"/>
</dbReference>
<organism evidence="2 3">
    <name type="scientific">Agrobacterium arsenijevicii</name>
    <dbReference type="NCBI Taxonomy" id="1585697"/>
    <lineage>
        <taxon>Bacteria</taxon>
        <taxon>Pseudomonadati</taxon>
        <taxon>Pseudomonadota</taxon>
        <taxon>Alphaproteobacteria</taxon>
        <taxon>Hyphomicrobiales</taxon>
        <taxon>Rhizobiaceae</taxon>
        <taxon>Rhizobium/Agrobacterium group</taxon>
        <taxon>Agrobacterium</taxon>
    </lineage>
</organism>
<protein>
    <submittedName>
        <fullName evidence="2">Uncharacterized protein</fullName>
    </submittedName>
</protein>
<accession>A0ABR5CZ65</accession>
<evidence type="ECO:0000313" key="2">
    <source>
        <dbReference type="EMBL" id="KJF70026.1"/>
    </source>
</evidence>
<comment type="caution">
    <text evidence="2">The sequence shown here is derived from an EMBL/GenBank/DDBJ whole genome shotgun (WGS) entry which is preliminary data.</text>
</comment>
<feature type="region of interest" description="Disordered" evidence="1">
    <location>
        <begin position="89"/>
        <end position="113"/>
    </location>
</feature>
<evidence type="ECO:0000256" key="1">
    <source>
        <dbReference type="SAM" id="MobiDB-lite"/>
    </source>
</evidence>